<keyword evidence="3" id="KW-0805">Transcription regulation</keyword>
<comment type="subcellular location">
    <subcellularLocation>
        <location evidence="1">Nucleus</location>
    </subcellularLocation>
</comment>
<dbReference type="RefSeq" id="XP_013917380.1">
    <property type="nucleotide sequence ID" value="XM_014061905.1"/>
</dbReference>
<evidence type="ECO:0000256" key="4">
    <source>
        <dbReference type="ARBA" id="ARBA00023125"/>
    </source>
</evidence>
<dbReference type="CTD" id="60313"/>
<feature type="region of interest" description="Disordered" evidence="7">
    <location>
        <begin position="17"/>
        <end position="42"/>
    </location>
</feature>
<feature type="region of interest" description="Disordered" evidence="7">
    <location>
        <begin position="403"/>
        <end position="422"/>
    </location>
</feature>
<evidence type="ECO:0000256" key="2">
    <source>
        <dbReference type="ARBA" id="ARBA00010099"/>
    </source>
</evidence>
<feature type="compositionally biased region" description="Basic and acidic residues" evidence="7">
    <location>
        <begin position="26"/>
        <end position="38"/>
    </location>
</feature>
<evidence type="ECO:0000313" key="8">
    <source>
        <dbReference type="Proteomes" id="UP000504617"/>
    </source>
</evidence>
<dbReference type="InterPro" id="IPR028128">
    <property type="entry name" value="Vasculin_fam"/>
</dbReference>
<dbReference type="PANTHER" id="PTHR14339">
    <property type="entry name" value="VASCULIN"/>
    <property type="match status" value="1"/>
</dbReference>
<evidence type="ECO:0000313" key="9">
    <source>
        <dbReference type="RefSeq" id="XP_013917380.1"/>
    </source>
</evidence>
<feature type="region of interest" description="Disordered" evidence="7">
    <location>
        <begin position="75"/>
        <end position="192"/>
    </location>
</feature>
<gene>
    <name evidence="9" type="primary">GPBP1L1</name>
</gene>
<dbReference type="AlphaFoldDB" id="A0A6I9Y8R4"/>
<keyword evidence="4" id="KW-0238">DNA-binding</keyword>
<comment type="similarity">
    <text evidence="2">Belongs to the vasculin family.</text>
</comment>
<feature type="compositionally biased region" description="Basic and acidic residues" evidence="7">
    <location>
        <begin position="267"/>
        <end position="298"/>
    </location>
</feature>
<dbReference type="GO" id="GO:0003677">
    <property type="term" value="F:DNA binding"/>
    <property type="evidence" value="ECO:0007669"/>
    <property type="project" value="UniProtKB-KW"/>
</dbReference>
<dbReference type="PANTHER" id="PTHR14339:SF10">
    <property type="entry name" value="VASCULIN-LIKE PROTEIN 1"/>
    <property type="match status" value="1"/>
</dbReference>
<keyword evidence="5" id="KW-0804">Transcription</keyword>
<keyword evidence="8" id="KW-1185">Reference proteome</keyword>
<feature type="compositionally biased region" description="Basic and acidic residues" evidence="7">
    <location>
        <begin position="135"/>
        <end position="151"/>
    </location>
</feature>
<reference evidence="9" key="1">
    <citation type="submission" date="2025-08" db="UniProtKB">
        <authorList>
            <consortium name="RefSeq"/>
        </authorList>
    </citation>
    <scope>IDENTIFICATION</scope>
    <source>
        <tissue evidence="9">Skeletal muscle</tissue>
    </source>
</reference>
<dbReference type="GO" id="GO:0003723">
    <property type="term" value="F:RNA binding"/>
    <property type="evidence" value="ECO:0007669"/>
    <property type="project" value="InterPro"/>
</dbReference>
<organism evidence="8 9">
    <name type="scientific">Thamnophis sirtalis</name>
    <dbReference type="NCBI Taxonomy" id="35019"/>
    <lineage>
        <taxon>Eukaryota</taxon>
        <taxon>Metazoa</taxon>
        <taxon>Chordata</taxon>
        <taxon>Craniata</taxon>
        <taxon>Vertebrata</taxon>
        <taxon>Euteleostomi</taxon>
        <taxon>Lepidosauria</taxon>
        <taxon>Squamata</taxon>
        <taxon>Bifurcata</taxon>
        <taxon>Unidentata</taxon>
        <taxon>Episquamata</taxon>
        <taxon>Toxicofera</taxon>
        <taxon>Serpentes</taxon>
        <taxon>Colubroidea</taxon>
        <taxon>Colubridae</taxon>
        <taxon>Natricinae</taxon>
        <taxon>Thamnophis</taxon>
    </lineage>
</organism>
<dbReference type="Pfam" id="PF15337">
    <property type="entry name" value="Vasculin"/>
    <property type="match status" value="1"/>
</dbReference>
<dbReference type="GO" id="GO:0006351">
    <property type="term" value="P:DNA-templated transcription"/>
    <property type="evidence" value="ECO:0007669"/>
    <property type="project" value="InterPro"/>
</dbReference>
<dbReference type="GO" id="GO:0045893">
    <property type="term" value="P:positive regulation of DNA-templated transcription"/>
    <property type="evidence" value="ECO:0007669"/>
    <property type="project" value="InterPro"/>
</dbReference>
<evidence type="ECO:0000256" key="6">
    <source>
        <dbReference type="ARBA" id="ARBA00023242"/>
    </source>
</evidence>
<accession>A0A6I9Y8R4</accession>
<protein>
    <submittedName>
        <fullName evidence="9">Vasculin-like protein 1 isoform X2</fullName>
    </submittedName>
</protein>
<evidence type="ECO:0000256" key="1">
    <source>
        <dbReference type="ARBA" id="ARBA00004123"/>
    </source>
</evidence>
<evidence type="ECO:0000256" key="7">
    <source>
        <dbReference type="SAM" id="MobiDB-lite"/>
    </source>
</evidence>
<dbReference type="OrthoDB" id="8741226at2759"/>
<proteinExistence type="inferred from homology"/>
<name>A0A6I9Y8R4_9SAUR</name>
<dbReference type="Proteomes" id="UP000504617">
    <property type="component" value="Unplaced"/>
</dbReference>
<feature type="region of interest" description="Disordered" evidence="7">
    <location>
        <begin position="234"/>
        <end position="326"/>
    </location>
</feature>
<keyword evidence="6" id="KW-0539">Nucleus</keyword>
<sequence>MAQHDFVPAWLNFSTPQSAKAPGATFEKHGEHLPRGEGRFGVSRRRHNSSDGFFNNGPLRTAGDCWHQPSLHRHDSVDSGVSKGTHVGLAGSQPGWHGSSRGHDGMSQRGGGTGSHRHWNGNFHSRKNSAFQEKPTAEAREEKEEKEKLQFEEEDFPSLNPEAGKQHSQGKPAGTPSGVWENPPSAKQPTKMLVIKKVSKEDPAAAFSAAFTSPGPQLSNGNKATPIVPSVYKNLVPKPAAPPSKSPSSTTPPIEINSSRLTKLMRRTTDKKSEFLKALKDDRNGELPERHENNKLEDVDGGSTAEPKENWGENCHQNGLSLPLEEGDNLSHSLEAEHRLLKAMGWQEYPENDENCLPLTEDELKEFQIKSEQLRRNGFRKSEFLRGQGSSQLFSHWRSTFKTEFEESDTETSSSETSDDDA</sequence>
<evidence type="ECO:0000256" key="3">
    <source>
        <dbReference type="ARBA" id="ARBA00023015"/>
    </source>
</evidence>
<dbReference type="GO" id="GO:0005634">
    <property type="term" value="C:nucleus"/>
    <property type="evidence" value="ECO:0007669"/>
    <property type="project" value="UniProtKB-SubCell"/>
</dbReference>
<dbReference type="GeneID" id="106545378"/>
<feature type="compositionally biased region" description="Basic residues" evidence="7">
    <location>
        <begin position="115"/>
        <end position="127"/>
    </location>
</feature>
<evidence type="ECO:0000256" key="5">
    <source>
        <dbReference type="ARBA" id="ARBA00023163"/>
    </source>
</evidence>